<name>A0A096B090_9BACT</name>
<keyword evidence="1" id="KW-0732">Signal</keyword>
<gene>
    <name evidence="2" type="ORF">HMPREF0661_02930</name>
</gene>
<accession>A0A096B090</accession>
<dbReference type="InterPro" id="IPR030890">
    <property type="entry name" value="LP_HExxH_w_TonB"/>
</dbReference>
<evidence type="ECO:0000256" key="1">
    <source>
        <dbReference type="SAM" id="SignalP"/>
    </source>
</evidence>
<evidence type="ECO:0000313" key="3">
    <source>
        <dbReference type="Proteomes" id="UP000029578"/>
    </source>
</evidence>
<evidence type="ECO:0000313" key="2">
    <source>
        <dbReference type="EMBL" id="KGF52376.1"/>
    </source>
</evidence>
<dbReference type="Gene3D" id="3.40.390.70">
    <property type="match status" value="1"/>
</dbReference>
<dbReference type="Pfam" id="PF15890">
    <property type="entry name" value="Peptidase_Mx1"/>
    <property type="match status" value="1"/>
</dbReference>
<dbReference type="EMBL" id="JRNS01000188">
    <property type="protein sequence ID" value="KGF52376.1"/>
    <property type="molecule type" value="Genomic_DNA"/>
</dbReference>
<dbReference type="NCBIfam" id="TIGR04549">
    <property type="entry name" value="LP_HExxH_w_tonB"/>
    <property type="match status" value="1"/>
</dbReference>
<dbReference type="AlphaFoldDB" id="A0A096B090"/>
<evidence type="ECO:0008006" key="4">
    <source>
        <dbReference type="Google" id="ProtNLM"/>
    </source>
</evidence>
<comment type="caution">
    <text evidence="2">The sequence shown here is derived from an EMBL/GenBank/DDBJ whole genome shotgun (WGS) entry which is preliminary data.</text>
</comment>
<feature type="chain" id="PRO_5001925300" description="Lipoprotein" evidence="1">
    <location>
        <begin position="21"/>
        <end position="315"/>
    </location>
</feature>
<proteinExistence type="predicted"/>
<protein>
    <recommendedName>
        <fullName evidence="4">Lipoprotein</fullName>
    </recommendedName>
</protein>
<reference evidence="2 3" key="1">
    <citation type="submission" date="2014-07" db="EMBL/GenBank/DDBJ databases">
        <authorList>
            <person name="McCorrison J."/>
            <person name="Sanka R."/>
            <person name="Torralba M."/>
            <person name="Gillis M."/>
            <person name="Haft D.H."/>
            <person name="Methe B."/>
            <person name="Sutton G."/>
            <person name="Nelson K.E."/>
        </authorList>
    </citation>
    <scope>NUCLEOTIDE SEQUENCE [LARGE SCALE GENOMIC DNA]</scope>
    <source>
        <strain evidence="2 3">DNF00666</strain>
    </source>
</reference>
<sequence>MKKNILALSLLAAVATGFTACSDDALSSESVIKPSKTANTVFDKWLYKNFVVPYNIQIQWRYEDNESDMSYYDVPADSAQSVELAHIVKYTCVEAYTEAAGINFTRRFFPKLFSFLGEFEYENNGNIKLGTAEGGKKIRLLGVNYIDRFKNNRTYLDEYYLKTIHHEFVHIVNQTKPYPREFGKVTPTGYVNDSWSSKDYREGFEKRGFVSAYSQKEEREDFAEVVSTYIISTPAQWDAIIKKATLVDKNGDPIKDENGKPAPQPGVEALEKKLEICKRYYKETFNVDLDKVRDAVIERENNVVSGSYNLTNLNY</sequence>
<dbReference type="PROSITE" id="PS51257">
    <property type="entry name" value="PROKAR_LIPOPROTEIN"/>
    <property type="match status" value="1"/>
</dbReference>
<organism evidence="2 3">
    <name type="scientific">Prevotella melaninogenica DNF00666</name>
    <dbReference type="NCBI Taxonomy" id="1401073"/>
    <lineage>
        <taxon>Bacteria</taxon>
        <taxon>Pseudomonadati</taxon>
        <taxon>Bacteroidota</taxon>
        <taxon>Bacteroidia</taxon>
        <taxon>Bacteroidales</taxon>
        <taxon>Prevotellaceae</taxon>
        <taxon>Prevotella</taxon>
    </lineage>
</organism>
<feature type="signal peptide" evidence="1">
    <location>
        <begin position="1"/>
        <end position="20"/>
    </location>
</feature>
<dbReference type="RefSeq" id="WP_036862733.1">
    <property type="nucleotide sequence ID" value="NZ_JRNS01000188.1"/>
</dbReference>
<dbReference type="Proteomes" id="UP000029578">
    <property type="component" value="Unassembled WGS sequence"/>
</dbReference>